<reference evidence="6" key="1">
    <citation type="submission" date="2021-10" db="EMBL/GenBank/DDBJ databases">
        <title>Novel species in genus Arthrobacter.</title>
        <authorList>
            <person name="Liu Y."/>
        </authorList>
    </citation>
    <scope>NUCLEOTIDE SEQUENCE</scope>
    <source>
        <strain evidence="5">Zg-Y786</strain>
        <strain evidence="6">Zg-Y809</strain>
    </source>
</reference>
<name>A0A9X1M0U8_9MICC</name>
<keyword evidence="2" id="KW-0238">DNA-binding</keyword>
<accession>A0A9X1M0U8</accession>
<dbReference type="Proteomes" id="UP001139264">
    <property type="component" value="Unassembled WGS sequence"/>
</dbReference>
<evidence type="ECO:0000256" key="2">
    <source>
        <dbReference type="ARBA" id="ARBA00023125"/>
    </source>
</evidence>
<dbReference type="Pfam" id="PF12802">
    <property type="entry name" value="MarR_2"/>
    <property type="match status" value="1"/>
</dbReference>
<gene>
    <name evidence="6" type="ORF">LJ751_05260</name>
    <name evidence="5" type="ORF">LJ752_08355</name>
</gene>
<organism evidence="6 8">
    <name type="scientific">Arthrobacter gengyunqii</name>
    <dbReference type="NCBI Taxonomy" id="2886940"/>
    <lineage>
        <taxon>Bacteria</taxon>
        <taxon>Bacillati</taxon>
        <taxon>Actinomycetota</taxon>
        <taxon>Actinomycetes</taxon>
        <taxon>Micrococcales</taxon>
        <taxon>Micrococcaceae</taxon>
        <taxon>Arthrobacter</taxon>
    </lineage>
</organism>
<dbReference type="InterPro" id="IPR000835">
    <property type="entry name" value="HTH_MarR-typ"/>
</dbReference>
<evidence type="ECO:0000313" key="8">
    <source>
        <dbReference type="Proteomes" id="UP001139264"/>
    </source>
</evidence>
<dbReference type="Proteomes" id="UP001139168">
    <property type="component" value="Unassembled WGS sequence"/>
</dbReference>
<dbReference type="Gene3D" id="1.10.10.10">
    <property type="entry name" value="Winged helix-like DNA-binding domain superfamily/Winged helix DNA-binding domain"/>
    <property type="match status" value="1"/>
</dbReference>
<dbReference type="RefSeq" id="WP_227890870.1">
    <property type="nucleotide sequence ID" value="NZ_CP095461.1"/>
</dbReference>
<feature type="domain" description="HTH marR-type" evidence="4">
    <location>
        <begin position="11"/>
        <end position="143"/>
    </location>
</feature>
<dbReference type="SMART" id="SM00347">
    <property type="entry name" value="HTH_MARR"/>
    <property type="match status" value="1"/>
</dbReference>
<evidence type="ECO:0000313" key="5">
    <source>
        <dbReference type="EMBL" id="MCC3266056.1"/>
    </source>
</evidence>
<dbReference type="PANTHER" id="PTHR42756">
    <property type="entry name" value="TRANSCRIPTIONAL REGULATOR, MARR"/>
    <property type="match status" value="1"/>
</dbReference>
<dbReference type="PROSITE" id="PS50995">
    <property type="entry name" value="HTH_MARR_2"/>
    <property type="match status" value="1"/>
</dbReference>
<evidence type="ECO:0000256" key="3">
    <source>
        <dbReference type="ARBA" id="ARBA00023163"/>
    </source>
</evidence>
<evidence type="ECO:0000313" key="6">
    <source>
        <dbReference type="EMBL" id="MCC3268770.1"/>
    </source>
</evidence>
<evidence type="ECO:0000313" key="7">
    <source>
        <dbReference type="Proteomes" id="UP001139168"/>
    </source>
</evidence>
<keyword evidence="7" id="KW-1185">Reference proteome</keyword>
<dbReference type="GO" id="GO:0003677">
    <property type="term" value="F:DNA binding"/>
    <property type="evidence" value="ECO:0007669"/>
    <property type="project" value="UniProtKB-KW"/>
</dbReference>
<keyword evidence="3" id="KW-0804">Transcription</keyword>
<protein>
    <submittedName>
        <fullName evidence="6">MarR family transcriptional regulator</fullName>
    </submittedName>
</protein>
<dbReference type="InterPro" id="IPR036388">
    <property type="entry name" value="WH-like_DNA-bd_sf"/>
</dbReference>
<dbReference type="GO" id="GO:0003700">
    <property type="term" value="F:DNA-binding transcription factor activity"/>
    <property type="evidence" value="ECO:0007669"/>
    <property type="project" value="InterPro"/>
</dbReference>
<dbReference type="PRINTS" id="PR00598">
    <property type="entry name" value="HTHMARR"/>
</dbReference>
<dbReference type="InterPro" id="IPR036390">
    <property type="entry name" value="WH_DNA-bd_sf"/>
</dbReference>
<sequence length="160" mass="17271">MVDNTEAAARRRELAMLLRDLTWTIHRRVPDLTGIDPLTSTDLAVLKHVLEAPGMTVTELSRHMALKQSNTSAAIRTLADRGLVARESSASDRRISRLFPTEKALAQDEAIGDAWAGPIRKALAGLDAEEAAALDNAVRALQALNSRLRSDQAFSGSAST</sequence>
<dbReference type="SUPFAM" id="SSF46785">
    <property type="entry name" value="Winged helix' DNA-binding domain"/>
    <property type="match status" value="1"/>
</dbReference>
<evidence type="ECO:0000259" key="4">
    <source>
        <dbReference type="PROSITE" id="PS50995"/>
    </source>
</evidence>
<comment type="caution">
    <text evidence="6">The sequence shown here is derived from an EMBL/GenBank/DDBJ whole genome shotgun (WGS) entry which is preliminary data.</text>
</comment>
<dbReference type="PANTHER" id="PTHR42756:SF1">
    <property type="entry name" value="TRANSCRIPTIONAL REPRESSOR OF EMRAB OPERON"/>
    <property type="match status" value="1"/>
</dbReference>
<proteinExistence type="predicted"/>
<keyword evidence="1" id="KW-0805">Transcription regulation</keyword>
<evidence type="ECO:0000256" key="1">
    <source>
        <dbReference type="ARBA" id="ARBA00023015"/>
    </source>
</evidence>
<dbReference type="AlphaFoldDB" id="A0A9X1M0U8"/>
<dbReference type="EMBL" id="JAJFZP010000005">
    <property type="protein sequence ID" value="MCC3268770.1"/>
    <property type="molecule type" value="Genomic_DNA"/>
</dbReference>
<dbReference type="EMBL" id="JAJFZQ010000005">
    <property type="protein sequence ID" value="MCC3266056.1"/>
    <property type="molecule type" value="Genomic_DNA"/>
</dbReference>